<dbReference type="SMART" id="SM00235">
    <property type="entry name" value="ZnMc"/>
    <property type="match status" value="1"/>
</dbReference>
<feature type="chain" id="PRO_5035965122" description="Metalloendopeptidase" evidence="11">
    <location>
        <begin position="18"/>
        <end position="295"/>
    </location>
</feature>
<dbReference type="GO" id="GO:0006508">
    <property type="term" value="P:proteolysis"/>
    <property type="evidence" value="ECO:0007669"/>
    <property type="project" value="UniProtKB-KW"/>
</dbReference>
<feature type="binding site" evidence="10">
    <location>
        <position position="169"/>
    </location>
    <ligand>
        <name>Zn(2+)</name>
        <dbReference type="ChEBI" id="CHEBI:29105"/>
        <note>catalytic</note>
    </ligand>
</feature>
<dbReference type="GO" id="GO:0008270">
    <property type="term" value="F:zinc ion binding"/>
    <property type="evidence" value="ECO:0007669"/>
    <property type="project" value="UniProtKB-UniRule"/>
</dbReference>
<keyword evidence="2 10" id="KW-0479">Metal-binding</keyword>
<dbReference type="InterPro" id="IPR024079">
    <property type="entry name" value="MetalloPept_cat_dom_sf"/>
</dbReference>
<evidence type="ECO:0000256" key="2">
    <source>
        <dbReference type="ARBA" id="ARBA00022723"/>
    </source>
</evidence>
<evidence type="ECO:0000256" key="5">
    <source>
        <dbReference type="ARBA" id="ARBA00022833"/>
    </source>
</evidence>
<evidence type="ECO:0000256" key="4">
    <source>
        <dbReference type="ARBA" id="ARBA00022801"/>
    </source>
</evidence>
<keyword evidence="1 10" id="KW-0645">Protease</keyword>
<dbReference type="CDD" id="cd04280">
    <property type="entry name" value="ZnMc_astacin_like"/>
    <property type="match status" value="1"/>
</dbReference>
<dbReference type="EC" id="3.4.24.-" evidence="11"/>
<protein>
    <recommendedName>
        <fullName evidence="11">Metalloendopeptidase</fullName>
        <ecNumber evidence="11">3.4.24.-</ecNumber>
    </recommendedName>
</protein>
<dbReference type="AlphaFoldDB" id="A0A8S1BC91"/>
<feature type="binding site" evidence="10">
    <location>
        <position position="175"/>
    </location>
    <ligand>
        <name>Zn(2+)</name>
        <dbReference type="ChEBI" id="CHEBI:29105"/>
        <note>catalytic</note>
    </ligand>
</feature>
<dbReference type="EMBL" id="CADEBC010000575">
    <property type="protein sequence ID" value="CAB3255415.1"/>
    <property type="molecule type" value="Genomic_DNA"/>
</dbReference>
<dbReference type="PANTHER" id="PTHR10127:SF780">
    <property type="entry name" value="METALLOENDOPEPTIDASE"/>
    <property type="match status" value="1"/>
</dbReference>
<dbReference type="InterPro" id="IPR006026">
    <property type="entry name" value="Peptidase_Metallo"/>
</dbReference>
<feature type="active site" evidence="10">
    <location>
        <position position="166"/>
    </location>
</feature>
<keyword evidence="9" id="KW-0325">Glycoprotein</keyword>
<gene>
    <name evidence="13" type="ORF">APLA_LOCUS14909</name>
</gene>
<dbReference type="Gene3D" id="3.40.390.10">
    <property type="entry name" value="Collagenase (Catalytic Domain)"/>
    <property type="match status" value="1"/>
</dbReference>
<dbReference type="PRINTS" id="PR00480">
    <property type="entry name" value="ASTACIN"/>
</dbReference>
<evidence type="ECO:0000256" key="8">
    <source>
        <dbReference type="ARBA" id="ARBA00023157"/>
    </source>
</evidence>
<keyword evidence="8" id="KW-1015">Disulfide bond</keyword>
<keyword evidence="14" id="KW-1185">Reference proteome</keyword>
<dbReference type="InterPro" id="IPR001506">
    <property type="entry name" value="Peptidase_M12A"/>
</dbReference>
<dbReference type="PANTHER" id="PTHR10127">
    <property type="entry name" value="DISCOIDIN, CUB, EGF, LAMININ , AND ZINC METALLOPROTEASE DOMAIN CONTAINING"/>
    <property type="match status" value="1"/>
</dbReference>
<evidence type="ECO:0000256" key="1">
    <source>
        <dbReference type="ARBA" id="ARBA00022670"/>
    </source>
</evidence>
<proteinExistence type="predicted"/>
<comment type="caution">
    <text evidence="13">The sequence shown here is derived from an EMBL/GenBank/DDBJ whole genome shotgun (WGS) entry which is preliminary data.</text>
</comment>
<accession>A0A8S1BC91</accession>
<sequence length="295" mass="34222">MEFYVLVLKTVFIVIAAEPSWEKTPSDYVAEYGDYFEGDMVLTEAQRKEIEAAIMPDYDNGDNTPKNGLVNATKRWPNNIVVYDIYENHFNKKQKQMIEEALQDIAGKSCVQFRRRKSQNEYAVMLQSWRPGCFSQVGCNQASNSRNSQVFNLADNCFHHGIIVHEMMHTLGFYHMQSSYDRDEYVTIVFENIEDGFKKNFAKYTNDTVTNFGVPYDYSSLMHYGEKAFSKNGQKTIIPKKEGAKIGQREGLSEGDIVKLNRMYNCTREETTTAKAPIFNWDFLDKLPKPYDFRH</sequence>
<dbReference type="Proteomes" id="UP000494106">
    <property type="component" value="Unassembled WGS sequence"/>
</dbReference>
<evidence type="ECO:0000256" key="3">
    <source>
        <dbReference type="ARBA" id="ARBA00022729"/>
    </source>
</evidence>
<reference evidence="13 14" key="1">
    <citation type="submission" date="2020-04" db="EMBL/GenBank/DDBJ databases">
        <authorList>
            <person name="Wallbank WR R."/>
            <person name="Pardo Diaz C."/>
            <person name="Kozak K."/>
            <person name="Martin S."/>
            <person name="Jiggins C."/>
            <person name="Moest M."/>
            <person name="Warren A I."/>
            <person name="Byers J.R.P. K."/>
            <person name="Montejo-Kovacevich G."/>
            <person name="Yen C E."/>
        </authorList>
    </citation>
    <scope>NUCLEOTIDE SEQUENCE [LARGE SCALE GENOMIC DNA]</scope>
</reference>
<feature type="signal peptide" evidence="11">
    <location>
        <begin position="1"/>
        <end position="17"/>
    </location>
</feature>
<keyword evidence="7" id="KW-0865">Zymogen</keyword>
<dbReference type="OrthoDB" id="291007at2759"/>
<dbReference type="SUPFAM" id="SSF55486">
    <property type="entry name" value="Metalloproteases ('zincins'), catalytic domain"/>
    <property type="match status" value="1"/>
</dbReference>
<evidence type="ECO:0000256" key="9">
    <source>
        <dbReference type="ARBA" id="ARBA00023180"/>
    </source>
</evidence>
<evidence type="ECO:0000313" key="14">
    <source>
        <dbReference type="Proteomes" id="UP000494106"/>
    </source>
</evidence>
<evidence type="ECO:0000256" key="10">
    <source>
        <dbReference type="PROSITE-ProRule" id="PRU01211"/>
    </source>
</evidence>
<dbReference type="PROSITE" id="PS51864">
    <property type="entry name" value="ASTACIN"/>
    <property type="match status" value="1"/>
</dbReference>
<evidence type="ECO:0000256" key="6">
    <source>
        <dbReference type="ARBA" id="ARBA00023049"/>
    </source>
</evidence>
<evidence type="ECO:0000259" key="12">
    <source>
        <dbReference type="PROSITE" id="PS51864"/>
    </source>
</evidence>
<keyword evidence="4 10" id="KW-0378">Hydrolase</keyword>
<evidence type="ECO:0000256" key="11">
    <source>
        <dbReference type="RuleBase" id="RU361183"/>
    </source>
</evidence>
<feature type="binding site" evidence="10">
    <location>
        <position position="165"/>
    </location>
    <ligand>
        <name>Zn(2+)</name>
        <dbReference type="ChEBI" id="CHEBI:29105"/>
        <note>catalytic</note>
    </ligand>
</feature>
<feature type="domain" description="Peptidase M12A" evidence="12">
    <location>
        <begin position="67"/>
        <end position="267"/>
    </location>
</feature>
<dbReference type="GO" id="GO:0004222">
    <property type="term" value="F:metalloendopeptidase activity"/>
    <property type="evidence" value="ECO:0007669"/>
    <property type="project" value="UniProtKB-UniRule"/>
</dbReference>
<dbReference type="FunFam" id="3.40.390.10:FF:000015">
    <property type="entry name" value="Meprin A subunit"/>
    <property type="match status" value="1"/>
</dbReference>
<organism evidence="13 14">
    <name type="scientific">Arctia plantaginis</name>
    <name type="common">Wood tiger moth</name>
    <name type="synonym">Phalaena plantaginis</name>
    <dbReference type="NCBI Taxonomy" id="874455"/>
    <lineage>
        <taxon>Eukaryota</taxon>
        <taxon>Metazoa</taxon>
        <taxon>Ecdysozoa</taxon>
        <taxon>Arthropoda</taxon>
        <taxon>Hexapoda</taxon>
        <taxon>Insecta</taxon>
        <taxon>Pterygota</taxon>
        <taxon>Neoptera</taxon>
        <taxon>Endopterygota</taxon>
        <taxon>Lepidoptera</taxon>
        <taxon>Glossata</taxon>
        <taxon>Ditrysia</taxon>
        <taxon>Noctuoidea</taxon>
        <taxon>Erebidae</taxon>
        <taxon>Arctiinae</taxon>
        <taxon>Arctia</taxon>
    </lineage>
</organism>
<evidence type="ECO:0000313" key="13">
    <source>
        <dbReference type="EMBL" id="CAB3255415.1"/>
    </source>
</evidence>
<comment type="caution">
    <text evidence="10">Lacks conserved residue(s) required for the propagation of feature annotation.</text>
</comment>
<keyword evidence="3 11" id="KW-0732">Signal</keyword>
<dbReference type="Pfam" id="PF01400">
    <property type="entry name" value="Astacin"/>
    <property type="match status" value="1"/>
</dbReference>
<keyword evidence="5 10" id="KW-0862">Zinc</keyword>
<name>A0A8S1BC91_ARCPL</name>
<keyword evidence="6 10" id="KW-0482">Metalloprotease</keyword>
<comment type="cofactor">
    <cofactor evidence="10 11">
        <name>Zn(2+)</name>
        <dbReference type="ChEBI" id="CHEBI:29105"/>
    </cofactor>
    <text evidence="10 11">Binds 1 zinc ion per subunit.</text>
</comment>
<dbReference type="InterPro" id="IPR034035">
    <property type="entry name" value="Astacin-like_dom"/>
</dbReference>
<evidence type="ECO:0000256" key="7">
    <source>
        <dbReference type="ARBA" id="ARBA00023145"/>
    </source>
</evidence>